<sequence length="218" mass="23704">MTEKILIVGRVAGGMSAATRLRRLNENAEIIVFEKGPYVSFANCGLPYYVGGEIAEREKLIVQSAKALKNRFNLEVRENSEVIAIDSEGKKVTVVSNGESYVESYDKLILSPGAKPIIPQIKGLNQATNVFSLRNIPDVDKIMTYLKAKAPKSATIIGAGFIGLEMAENLAKRGLSVTIVEKAPHVLPTIDREMAAFVNEELIKNNLSVMTNRGAVGI</sequence>
<dbReference type="GO" id="GO:0016740">
    <property type="term" value="F:transferase activity"/>
    <property type="evidence" value="ECO:0007669"/>
    <property type="project" value="UniProtKB-KW"/>
</dbReference>
<dbReference type="PANTHER" id="PTHR43429:SF1">
    <property type="entry name" value="NAD(P)H SULFUR OXIDOREDUCTASE (COA-DEPENDENT)"/>
    <property type="match status" value="1"/>
</dbReference>
<evidence type="ECO:0000256" key="2">
    <source>
        <dbReference type="ARBA" id="ARBA00022630"/>
    </source>
</evidence>
<keyword evidence="2" id="KW-0285">Flavoprotein</keyword>
<accession>A0A0V8EJE9</accession>
<dbReference type="Proteomes" id="UP000052991">
    <property type="component" value="Unassembled WGS sequence"/>
</dbReference>
<dbReference type="GO" id="GO:0016491">
    <property type="term" value="F:oxidoreductase activity"/>
    <property type="evidence" value="ECO:0007669"/>
    <property type="project" value="UniProtKB-KW"/>
</dbReference>
<dbReference type="SUPFAM" id="SSF51905">
    <property type="entry name" value="FAD/NAD(P)-binding domain"/>
    <property type="match status" value="1"/>
</dbReference>
<dbReference type="PANTHER" id="PTHR43429">
    <property type="entry name" value="PYRIDINE NUCLEOTIDE-DISULFIDE OXIDOREDUCTASE DOMAIN-CONTAINING"/>
    <property type="match status" value="1"/>
</dbReference>
<evidence type="ECO:0000256" key="5">
    <source>
        <dbReference type="ARBA" id="ARBA00023284"/>
    </source>
</evidence>
<proteinExistence type="predicted"/>
<comment type="caution">
    <text evidence="7">The sequence shown here is derived from an EMBL/GenBank/DDBJ whole genome shotgun (WGS) entry which is preliminary data.</text>
</comment>
<dbReference type="PRINTS" id="PR00368">
    <property type="entry name" value="FADPNR"/>
</dbReference>
<dbReference type="Pfam" id="PF07992">
    <property type="entry name" value="Pyr_redox_2"/>
    <property type="match status" value="1"/>
</dbReference>
<evidence type="ECO:0000313" key="7">
    <source>
        <dbReference type="EMBL" id="KSU25743.1"/>
    </source>
</evidence>
<evidence type="ECO:0000256" key="4">
    <source>
        <dbReference type="ARBA" id="ARBA00023002"/>
    </source>
</evidence>
<protein>
    <submittedName>
        <fullName evidence="7">CoA-disulfide reductase / Polysulfide binding and transferase domain</fullName>
    </submittedName>
</protein>
<evidence type="ECO:0000259" key="6">
    <source>
        <dbReference type="Pfam" id="PF07992"/>
    </source>
</evidence>
<evidence type="ECO:0000256" key="3">
    <source>
        <dbReference type="ARBA" id="ARBA00022827"/>
    </source>
</evidence>
<keyword evidence="5" id="KW-0676">Redox-active center</keyword>
<dbReference type="InterPro" id="IPR036188">
    <property type="entry name" value="FAD/NAD-bd_sf"/>
</dbReference>
<dbReference type="EMBL" id="LKLW01000114">
    <property type="protein sequence ID" value="KSU25743.1"/>
    <property type="molecule type" value="Genomic_DNA"/>
</dbReference>
<evidence type="ECO:0000313" key="8">
    <source>
        <dbReference type="Proteomes" id="UP000052991"/>
    </source>
</evidence>
<dbReference type="InterPro" id="IPR023753">
    <property type="entry name" value="FAD/NAD-binding_dom"/>
</dbReference>
<comment type="cofactor">
    <cofactor evidence="1">
        <name>FAD</name>
        <dbReference type="ChEBI" id="CHEBI:57692"/>
    </cofactor>
</comment>
<feature type="domain" description="FAD/NAD(P)-binding" evidence="6">
    <location>
        <begin position="4"/>
        <end position="215"/>
    </location>
</feature>
<dbReference type="PATRIC" id="fig|1360.116.peg.2456"/>
<dbReference type="InterPro" id="IPR050260">
    <property type="entry name" value="FAD-bd_OxRdtase"/>
</dbReference>
<keyword evidence="3" id="KW-0274">FAD</keyword>
<keyword evidence="7" id="KW-0808">Transferase</keyword>
<organism evidence="7 8">
    <name type="scientific">Lactococcus lactis subsp. lactis</name>
    <name type="common">Streptococcus lactis</name>
    <dbReference type="NCBI Taxonomy" id="1360"/>
    <lineage>
        <taxon>Bacteria</taxon>
        <taxon>Bacillati</taxon>
        <taxon>Bacillota</taxon>
        <taxon>Bacilli</taxon>
        <taxon>Lactobacillales</taxon>
        <taxon>Streptococcaceae</taxon>
        <taxon>Lactococcus</taxon>
    </lineage>
</organism>
<name>A0A0V8EJE9_LACLL</name>
<gene>
    <name evidence="7" type="ORF">N42_1982</name>
</gene>
<dbReference type="PRINTS" id="PR00411">
    <property type="entry name" value="PNDRDTASEI"/>
</dbReference>
<evidence type="ECO:0000256" key="1">
    <source>
        <dbReference type="ARBA" id="ARBA00001974"/>
    </source>
</evidence>
<reference evidence="8" key="1">
    <citation type="submission" date="2015-10" db="EMBL/GenBank/DDBJ databases">
        <title>Draft Genome Sequences of 11 Lactococcus lactis subspecies cremoris strains.</title>
        <authorList>
            <person name="Wels M."/>
            <person name="Backus L."/>
            <person name="Boekhorst J."/>
            <person name="Dijkstra A."/>
            <person name="Beerthuizen M."/>
            <person name="Kelly W."/>
            <person name="Siezen R."/>
            <person name="Bachmann H."/>
            <person name="Van Hijum S."/>
        </authorList>
    </citation>
    <scope>NUCLEOTIDE SEQUENCE [LARGE SCALE GENOMIC DNA]</scope>
    <source>
        <strain evidence="8">N42</strain>
    </source>
</reference>
<dbReference type="AlphaFoldDB" id="A0A0V8EJE9"/>
<keyword evidence="4" id="KW-0560">Oxidoreductase</keyword>
<dbReference type="Gene3D" id="3.50.50.60">
    <property type="entry name" value="FAD/NAD(P)-binding domain"/>
    <property type="match status" value="2"/>
</dbReference>